<keyword evidence="1" id="KW-0175">Coiled coil</keyword>
<reference evidence="3 4" key="1">
    <citation type="submission" date="2018-06" db="EMBL/GenBank/DDBJ databases">
        <title>Comparative genomics reveals the genomic features of Rhizophagus irregularis, R. cerebriforme, R. diaphanum and Gigaspora rosea, and their symbiotic lifestyle signature.</title>
        <authorList>
            <person name="Morin E."/>
            <person name="San Clemente H."/>
            <person name="Chen E.C.H."/>
            <person name="De La Providencia I."/>
            <person name="Hainaut M."/>
            <person name="Kuo A."/>
            <person name="Kohler A."/>
            <person name="Murat C."/>
            <person name="Tang N."/>
            <person name="Roy S."/>
            <person name="Loubradou J."/>
            <person name="Henrissat B."/>
            <person name="Grigoriev I.V."/>
            <person name="Corradi N."/>
            <person name="Roux C."/>
            <person name="Martin F.M."/>
        </authorList>
    </citation>
    <scope>NUCLEOTIDE SEQUENCE [LARGE SCALE GENOMIC DNA]</scope>
    <source>
        <strain evidence="3 4">DAOM 194757</strain>
    </source>
</reference>
<name>A0A397V726_9GLOM</name>
<evidence type="ECO:0000256" key="2">
    <source>
        <dbReference type="SAM" id="MobiDB-lite"/>
    </source>
</evidence>
<feature type="compositionally biased region" description="Acidic residues" evidence="2">
    <location>
        <begin position="34"/>
        <end position="48"/>
    </location>
</feature>
<accession>A0A397V726</accession>
<gene>
    <name evidence="3" type="ORF">C2G38_2186662</name>
</gene>
<dbReference type="OrthoDB" id="2402156at2759"/>
<evidence type="ECO:0000256" key="1">
    <source>
        <dbReference type="SAM" id="Coils"/>
    </source>
</evidence>
<comment type="caution">
    <text evidence="3">The sequence shown here is derived from an EMBL/GenBank/DDBJ whole genome shotgun (WGS) entry which is preliminary data.</text>
</comment>
<organism evidence="3 4">
    <name type="scientific">Gigaspora rosea</name>
    <dbReference type="NCBI Taxonomy" id="44941"/>
    <lineage>
        <taxon>Eukaryota</taxon>
        <taxon>Fungi</taxon>
        <taxon>Fungi incertae sedis</taxon>
        <taxon>Mucoromycota</taxon>
        <taxon>Glomeromycotina</taxon>
        <taxon>Glomeromycetes</taxon>
        <taxon>Diversisporales</taxon>
        <taxon>Gigasporaceae</taxon>
        <taxon>Gigaspora</taxon>
    </lineage>
</organism>
<evidence type="ECO:0000313" key="3">
    <source>
        <dbReference type="EMBL" id="RIB17711.1"/>
    </source>
</evidence>
<dbReference type="Proteomes" id="UP000266673">
    <property type="component" value="Unassembled WGS sequence"/>
</dbReference>
<evidence type="ECO:0000313" key="4">
    <source>
        <dbReference type="Proteomes" id="UP000266673"/>
    </source>
</evidence>
<protein>
    <submittedName>
        <fullName evidence="3">Uncharacterized protein</fullName>
    </submittedName>
</protein>
<dbReference type="AlphaFoldDB" id="A0A397V726"/>
<keyword evidence="4" id="KW-1185">Reference proteome</keyword>
<dbReference type="EMBL" id="QKWP01000589">
    <property type="protein sequence ID" value="RIB17711.1"/>
    <property type="molecule type" value="Genomic_DNA"/>
</dbReference>
<proteinExistence type="predicted"/>
<feature type="coiled-coil region" evidence="1">
    <location>
        <begin position="58"/>
        <end position="85"/>
    </location>
</feature>
<sequence>MAYQISAGQPIAISSDEESNYLFETGQHVNDNEQSFDDEQGFSDEQDPENPSTWRFNEQAIKLNSEEFTEEIDKAEQSLEIVTKIKYRLEFEEYPETSENGVACVYNVAVYKETRTCGIKICQFGAPELVTMTHTSYFNTNVSQFLISLFAAAHKVPCGFVCSQTGIQFNGKPKLATHYQREDDTSASTYFIGCKNFKNGERGHRYQTCIHTTDNKEVAQGLIQKKSEYPIKLWHYVPEDFKSYIIAEENILDLTAWKLITCTLLQRFFKGVPLPDLYPSLNNRSKIEHMIATKRHAEHLYGQNIMGVAHMLLKQKQNNDDNPYIRSIQNLTRTVHHSKSLQPELCQRYSNLTRISLKHPSSAHPSRYQV</sequence>
<feature type="region of interest" description="Disordered" evidence="2">
    <location>
        <begin position="16"/>
        <end position="51"/>
    </location>
</feature>